<dbReference type="EMBL" id="MN740808">
    <property type="protein sequence ID" value="QHU12563.1"/>
    <property type="molecule type" value="Genomic_DNA"/>
</dbReference>
<reference evidence="1" key="1">
    <citation type="journal article" date="2020" name="Nature">
        <title>Giant virus diversity and host interactions through global metagenomics.</title>
        <authorList>
            <person name="Schulz F."/>
            <person name="Roux S."/>
            <person name="Paez-Espino D."/>
            <person name="Jungbluth S."/>
            <person name="Walsh D.A."/>
            <person name="Denef V.J."/>
            <person name="McMahon K.D."/>
            <person name="Konstantinidis K.T."/>
            <person name="Eloe-Fadrosh E.A."/>
            <person name="Kyrpides N.C."/>
            <person name="Woyke T."/>
        </authorList>
    </citation>
    <scope>NUCLEOTIDE SEQUENCE</scope>
    <source>
        <strain evidence="1">GVMAG-S-1101172-89</strain>
    </source>
</reference>
<sequence length="406" mass="46987">MSTKHLPGMTVNFGNPCMIRPSMILSDIKAVKERKVVLLATATITNDNLFSNGLFQNVFVLYKMFEAMGYAPILVVNDKPTDLEKIPAMIHVCRFMNTEEILKRPIPVIALIEIGMSIDPLLREFVKMCGGKLVKVYLGNILNIDIETPMFYPTMHFTHHVIEKIDKIWVSPHYGQHAEYAAYLNHVIPPKNLEDMIAPYVWDPAVFTRDGGEVLRWRPRMKEEEDVILIMEPNISFQKASLVPLLIVERWYRAGGRRWKGKVIVFNGPRMKDTPHFSKSIEPTLDLFMDGRIEYVERTSIVDALKKWPTALFVAHQYNNEYNYMALEHFWGGFPLVHNCGTWGDFGYYYKGNNIAAGAKQLEEAHTSHAEKLEAYRAHAQVLAWRHSPYNPENHRRWNELLLKRD</sequence>
<accession>A0A6C0K542</accession>
<organism evidence="1">
    <name type="scientific">viral metagenome</name>
    <dbReference type="NCBI Taxonomy" id="1070528"/>
    <lineage>
        <taxon>unclassified sequences</taxon>
        <taxon>metagenomes</taxon>
        <taxon>organismal metagenomes</taxon>
    </lineage>
</organism>
<dbReference type="AlphaFoldDB" id="A0A6C0K542"/>
<name>A0A6C0K542_9ZZZZ</name>
<dbReference type="Pfam" id="PF10933">
    <property type="entry name" value="DUF2827"/>
    <property type="match status" value="1"/>
</dbReference>
<evidence type="ECO:0008006" key="2">
    <source>
        <dbReference type="Google" id="ProtNLM"/>
    </source>
</evidence>
<dbReference type="InterPro" id="IPR021234">
    <property type="entry name" value="DUF2827"/>
</dbReference>
<protein>
    <recommendedName>
        <fullName evidence="2">Glycosyltransferase</fullName>
    </recommendedName>
</protein>
<proteinExistence type="predicted"/>
<evidence type="ECO:0000313" key="1">
    <source>
        <dbReference type="EMBL" id="QHU12563.1"/>
    </source>
</evidence>